<protein>
    <submittedName>
        <fullName evidence="1">Uncharacterized protein</fullName>
    </submittedName>
</protein>
<evidence type="ECO:0000313" key="1">
    <source>
        <dbReference type="EMBL" id="KXZ59012.1"/>
    </source>
</evidence>
<dbReference type="AlphaFoldDB" id="A0A150HA83"/>
<proteinExistence type="predicted"/>
<dbReference type="EMBL" id="LQQC01000007">
    <property type="protein sequence ID" value="KXZ59012.1"/>
    <property type="molecule type" value="Genomic_DNA"/>
</dbReference>
<sequence length="125" mass="13334">MGKPIKDSDLLLAGQLAELLGAVGDIRIAGPIMTVPMRDTEGSLVFFEFDVRGLADAVEATSSSAVAAMGNTREAQRAALALIANGIHEDHADEWDLSDSGDLVYEADDDYEPVVIDMENFPPRG</sequence>
<keyword evidence="2" id="KW-1185">Reference proteome</keyword>
<accession>A0A150HA83</accession>
<dbReference type="PATRIC" id="fig|479117.4.peg.566"/>
<reference evidence="1 2" key="1">
    <citation type="submission" date="2016-01" db="EMBL/GenBank/DDBJ databases">
        <title>Use of Whole Genome Sequencing to ascertain that Brevibacterium massiliense (Roux, Raoult 2009) is a later heterotypic synonym of Brevibacterium ravenspurgense (Mages 2008).</title>
        <authorList>
            <person name="Bernier A.-M."/>
            <person name="Burdz T."/>
            <person name="Huynh C."/>
            <person name="Pachecho A.L."/>
            <person name="Wiebe D."/>
            <person name="Bonner C."/>
            <person name="Bernard K."/>
        </authorList>
    </citation>
    <scope>NUCLEOTIDE SEQUENCE [LARGE SCALE GENOMIC DNA]</scope>
    <source>
        <strain evidence="1 2">CCUG56047</strain>
    </source>
</reference>
<comment type="caution">
    <text evidence="1">The sequence shown here is derived from an EMBL/GenBank/DDBJ whole genome shotgun (WGS) entry which is preliminary data.</text>
</comment>
<gene>
    <name evidence="1" type="ORF">Bravens_00565</name>
</gene>
<name>A0A150HA83_9MICO</name>
<evidence type="ECO:0000313" key="2">
    <source>
        <dbReference type="Proteomes" id="UP000243589"/>
    </source>
</evidence>
<organism evidence="1 2">
    <name type="scientific">Brevibacterium ravenspurgense</name>
    <dbReference type="NCBI Taxonomy" id="479117"/>
    <lineage>
        <taxon>Bacteria</taxon>
        <taxon>Bacillati</taxon>
        <taxon>Actinomycetota</taxon>
        <taxon>Actinomycetes</taxon>
        <taxon>Micrococcales</taxon>
        <taxon>Brevibacteriaceae</taxon>
        <taxon>Brevibacterium</taxon>
    </lineage>
</organism>
<dbReference type="RefSeq" id="WP_062020116.1">
    <property type="nucleotide sequence ID" value="NZ_LQQC01000007.1"/>
</dbReference>
<dbReference type="Proteomes" id="UP000243589">
    <property type="component" value="Unassembled WGS sequence"/>
</dbReference>